<dbReference type="Gene3D" id="2.40.420.20">
    <property type="match status" value="1"/>
</dbReference>
<organism evidence="4 5">
    <name type="scientific">Duganella phyllosphaerae</name>
    <dbReference type="NCBI Taxonomy" id="762836"/>
    <lineage>
        <taxon>Bacteria</taxon>
        <taxon>Pseudomonadati</taxon>
        <taxon>Pseudomonadota</taxon>
        <taxon>Betaproteobacteria</taxon>
        <taxon>Burkholderiales</taxon>
        <taxon>Oxalobacteraceae</taxon>
        <taxon>Telluria group</taxon>
        <taxon>Duganella</taxon>
    </lineage>
</organism>
<dbReference type="NCBIfam" id="TIGR01730">
    <property type="entry name" value="RND_mfp"/>
    <property type="match status" value="1"/>
</dbReference>
<gene>
    <name evidence="4" type="primary">macA_1</name>
    <name evidence="4" type="ORF">DUPY_15080</name>
</gene>
<dbReference type="InterPro" id="IPR006143">
    <property type="entry name" value="RND_pump_MFP"/>
</dbReference>
<reference evidence="5" key="1">
    <citation type="journal article" date="2016" name="Front. Microbiol.">
        <title>Molecular Keys to the Janthinobacterium and Duganella spp. Interaction with the Plant Pathogen Fusarium graminearum.</title>
        <authorList>
            <person name="Haack F.S."/>
            <person name="Poehlein A."/>
            <person name="Kroger C."/>
            <person name="Voigt C.A."/>
            <person name="Piepenbring M."/>
            <person name="Bode H.B."/>
            <person name="Daniel R."/>
            <person name="Schafer W."/>
            <person name="Streit W.R."/>
        </authorList>
    </citation>
    <scope>NUCLEOTIDE SEQUENCE [LARGE SCALE GENOMIC DNA]</scope>
    <source>
        <strain evidence="5">T54</strain>
    </source>
</reference>
<dbReference type="GO" id="GO:0015562">
    <property type="term" value="F:efflux transmembrane transporter activity"/>
    <property type="evidence" value="ECO:0007669"/>
    <property type="project" value="TreeGrafter"/>
</dbReference>
<dbReference type="RefSeq" id="WP_070247224.1">
    <property type="nucleotide sequence ID" value="NZ_LROM01000066.1"/>
</dbReference>
<dbReference type="PANTHER" id="PTHR30469:SF15">
    <property type="entry name" value="HLYD FAMILY OF SECRETION PROTEINS"/>
    <property type="match status" value="1"/>
</dbReference>
<sequence>MTRRSFPFLLGTAALVVLTTQLAACDRQPVRAEAPLRMVKLITPSTTAAGDYRFVAQVRQAQRADLSFENGGRVAGVMVDVGDTVRRGQVLATLDPEPAHLQILQAEAQVRSTAGQLQERRDQLRQQQAMHADGATSKLTLDAAQLAVTMADAAHSSATAALELAARAQRVSVLRAPYAGRIKARLAQPGALAAAGQVVLQIEGDSHPQVVADLPAALLPASLKPGAVVTARSAEPADANDATNTINPTNIIRLTLRGLADHIDAGGTVQAIFDLQPEPGPGHASLRSGAALSIAIDSGAKQVATLPLTAVAQGAKSGTGHVFVFHHTGNVLERRSVVLGCQRGDSIEVTEGLQPGEQVAGAGTAFLIDHQRVVPYQSASTLAAGEQP</sequence>
<dbReference type="Gene3D" id="2.40.50.100">
    <property type="match status" value="1"/>
</dbReference>
<comment type="caution">
    <text evidence="4">The sequence shown here is derived from an EMBL/GenBank/DDBJ whole genome shotgun (WGS) entry which is preliminary data.</text>
</comment>
<protein>
    <submittedName>
        <fullName evidence="4">Macrolide export protein MacA</fullName>
    </submittedName>
</protein>
<proteinExistence type="inferred from homology"/>
<dbReference type="GO" id="GO:1990281">
    <property type="term" value="C:efflux pump complex"/>
    <property type="evidence" value="ECO:0007669"/>
    <property type="project" value="TreeGrafter"/>
</dbReference>
<dbReference type="Proteomes" id="UP000175989">
    <property type="component" value="Unassembled WGS sequence"/>
</dbReference>
<dbReference type="Pfam" id="PF25975">
    <property type="entry name" value="CzcB_C"/>
    <property type="match status" value="1"/>
</dbReference>
<dbReference type="PANTHER" id="PTHR30469">
    <property type="entry name" value="MULTIDRUG RESISTANCE PROTEIN MDTA"/>
    <property type="match status" value="1"/>
</dbReference>
<name>A0A1E7WZQ7_9BURK</name>
<evidence type="ECO:0000256" key="1">
    <source>
        <dbReference type="ARBA" id="ARBA00009477"/>
    </source>
</evidence>
<evidence type="ECO:0000259" key="3">
    <source>
        <dbReference type="Pfam" id="PF25975"/>
    </source>
</evidence>
<dbReference type="InterPro" id="IPR058649">
    <property type="entry name" value="CzcB_C"/>
</dbReference>
<dbReference type="EMBL" id="LROM01000066">
    <property type="protein sequence ID" value="OFA05394.1"/>
    <property type="molecule type" value="Genomic_DNA"/>
</dbReference>
<dbReference type="SUPFAM" id="SSF111369">
    <property type="entry name" value="HlyD-like secretion proteins"/>
    <property type="match status" value="1"/>
</dbReference>
<accession>A0A1E7WZQ7</accession>
<dbReference type="Gene3D" id="1.10.287.470">
    <property type="entry name" value="Helix hairpin bin"/>
    <property type="match status" value="1"/>
</dbReference>
<evidence type="ECO:0000256" key="2">
    <source>
        <dbReference type="SAM" id="SignalP"/>
    </source>
</evidence>
<keyword evidence="2" id="KW-0732">Signal</keyword>
<dbReference type="PATRIC" id="fig|762836.4.peg.1576"/>
<feature type="signal peptide" evidence="2">
    <location>
        <begin position="1"/>
        <end position="23"/>
    </location>
</feature>
<comment type="similarity">
    <text evidence="1">Belongs to the membrane fusion protein (MFP) (TC 8.A.1) family.</text>
</comment>
<dbReference type="AlphaFoldDB" id="A0A1E7WZQ7"/>
<keyword evidence="5" id="KW-1185">Reference proteome</keyword>
<evidence type="ECO:0000313" key="5">
    <source>
        <dbReference type="Proteomes" id="UP000175989"/>
    </source>
</evidence>
<feature type="chain" id="PRO_5009208035" evidence="2">
    <location>
        <begin position="24"/>
        <end position="388"/>
    </location>
</feature>
<dbReference type="OrthoDB" id="5502471at2"/>
<feature type="domain" description="CzcB-like C-terminal circularly permuted SH3-like" evidence="3">
    <location>
        <begin position="320"/>
        <end position="364"/>
    </location>
</feature>
<evidence type="ECO:0000313" key="4">
    <source>
        <dbReference type="EMBL" id="OFA05394.1"/>
    </source>
</evidence>